<dbReference type="PANTHER" id="PTHR11771">
    <property type="entry name" value="LIPOXYGENASE"/>
    <property type="match status" value="1"/>
</dbReference>
<keyword evidence="2" id="KW-0223">Dioxygenase</keyword>
<reference evidence="5 6" key="1">
    <citation type="submission" date="2014-06" db="EMBL/GenBank/DDBJ databases">
        <authorList>
            <person name="Swart Estienne"/>
        </authorList>
    </citation>
    <scope>NUCLEOTIDE SEQUENCE [LARGE SCALE GENOMIC DNA]</scope>
    <source>
        <strain evidence="5 6">130c</strain>
    </source>
</reference>
<accession>A0A078APJ4</accession>
<feature type="domain" description="Lipoxygenase" evidence="4">
    <location>
        <begin position="317"/>
        <end position="804"/>
    </location>
</feature>
<dbReference type="InterPro" id="IPR000907">
    <property type="entry name" value="LipOase"/>
</dbReference>
<dbReference type="GO" id="GO:0034440">
    <property type="term" value="P:lipid oxidation"/>
    <property type="evidence" value="ECO:0007669"/>
    <property type="project" value="InterPro"/>
</dbReference>
<proteinExistence type="predicted"/>
<dbReference type="SUPFAM" id="SSF48484">
    <property type="entry name" value="Lipoxigenase"/>
    <property type="match status" value="1"/>
</dbReference>
<evidence type="ECO:0000313" key="5">
    <source>
        <dbReference type="EMBL" id="CDW84295.1"/>
    </source>
</evidence>
<dbReference type="PROSITE" id="PS51393">
    <property type="entry name" value="LIPOXYGENASE_3"/>
    <property type="match status" value="1"/>
</dbReference>
<evidence type="ECO:0000259" key="4">
    <source>
        <dbReference type="PROSITE" id="PS51393"/>
    </source>
</evidence>
<evidence type="ECO:0000256" key="1">
    <source>
        <dbReference type="ARBA" id="ARBA00022723"/>
    </source>
</evidence>
<dbReference type="AlphaFoldDB" id="A0A078APJ4"/>
<evidence type="ECO:0000256" key="3">
    <source>
        <dbReference type="ARBA" id="ARBA00023002"/>
    </source>
</evidence>
<evidence type="ECO:0000256" key="2">
    <source>
        <dbReference type="ARBA" id="ARBA00022964"/>
    </source>
</evidence>
<evidence type="ECO:0000313" key="6">
    <source>
        <dbReference type="Proteomes" id="UP000039865"/>
    </source>
</evidence>
<dbReference type="GO" id="GO:0016702">
    <property type="term" value="F:oxidoreductase activity, acting on single donors with incorporation of molecular oxygen, incorporation of two atoms of oxygen"/>
    <property type="evidence" value="ECO:0007669"/>
    <property type="project" value="InterPro"/>
</dbReference>
<sequence length="804" mass="92827">MEHSQPTSEERPDIHYYGPYSNRVKIQIRGEFNYIKSKIEKYWTKSGFYPGFDIKDLGNGIYNITDAEPDSEPQYIIAKKIPFRERKQHEEYSTYEVKHFYLKIISKTKFARMKVTDADLTDGTQIFLHHILKKDTAQLKGNEVRYEVQVEILNSKRRNVASELITILSGLAEKHLEYIESKFTSKLSKIANSIESVFRPNGGTNILTPIQKQLENFLAIKAKLENGYEAFIKPNNNDKIQYLDYGLPGLRLFKYADQVGRGFSLRSDIQILRSVFLQLGTSIDFIKKSADADDQFHLPFVPKGEKFSIVKEVALNWYKDEYFCFELFNGCNPFTIKVAEVEKLRQEFKELYDEHDQLIDLSKFERGDLFISQYPELRKFATPNYEHASTRGLYFREPEVLSAIVDGKHVPLAIGFYFGPDGTDFEVFTPSGRWREHKTPKNLWILAKMHALCADSQTHEVLKHLGMSHMIGETFAISHHNAYNHLTNEKGVQGNTVVGDMLAPHFVNLIGINNLARVTLIAPLSNSLSLFQGVRGEDFAELIARWYTERSDIWNVEVGFYEEARNRGFDPNTFKHGHKYRYLRDGKIIYDHIHKYVQKVISAQYPTDESVRNDKLLNAFFDGIASEKKGDIRGFPKTPNTVHTVIETLTKIIWQVSGYHSALNFSQVQSYNYSAFRPPGLRQPLPKLSTYRQDLSIKDKGWLTEDDVSIKYIHETQPTNAQIFGMTEIANVLTTRTVQTFNDWSSPFTRARHDVEANIASHQAHTEFVAEMKQVQESFTRDNETSQFRYIHLLPSNIDISLSI</sequence>
<dbReference type="InParanoid" id="A0A078APJ4"/>
<dbReference type="Proteomes" id="UP000039865">
    <property type="component" value="Unassembled WGS sequence"/>
</dbReference>
<keyword evidence="3" id="KW-0560">Oxidoreductase</keyword>
<dbReference type="OrthoDB" id="407298at2759"/>
<dbReference type="Pfam" id="PF00305">
    <property type="entry name" value="Lipoxygenase"/>
    <property type="match status" value="1"/>
</dbReference>
<keyword evidence="6" id="KW-1185">Reference proteome</keyword>
<gene>
    <name evidence="5" type="primary">Contig114.g139</name>
    <name evidence="5" type="ORF">STYLEM_13355</name>
</gene>
<dbReference type="InterPro" id="IPR036226">
    <property type="entry name" value="LipOase_C_sf"/>
</dbReference>
<dbReference type="Gene3D" id="1.20.245.10">
    <property type="entry name" value="Lipoxygenase-1, Domain 5"/>
    <property type="match status" value="1"/>
</dbReference>
<dbReference type="EMBL" id="CCKQ01012676">
    <property type="protein sequence ID" value="CDW84295.1"/>
    <property type="molecule type" value="Genomic_DNA"/>
</dbReference>
<name>A0A078APJ4_STYLE</name>
<keyword evidence="1" id="KW-0479">Metal-binding</keyword>
<organism evidence="5 6">
    <name type="scientific">Stylonychia lemnae</name>
    <name type="common">Ciliate</name>
    <dbReference type="NCBI Taxonomy" id="5949"/>
    <lineage>
        <taxon>Eukaryota</taxon>
        <taxon>Sar</taxon>
        <taxon>Alveolata</taxon>
        <taxon>Ciliophora</taxon>
        <taxon>Intramacronucleata</taxon>
        <taxon>Spirotrichea</taxon>
        <taxon>Stichotrichia</taxon>
        <taxon>Sporadotrichida</taxon>
        <taxon>Oxytrichidae</taxon>
        <taxon>Stylonychinae</taxon>
        <taxon>Stylonychia</taxon>
    </lineage>
</organism>
<dbReference type="Gene3D" id="3.10.450.60">
    <property type="match status" value="1"/>
</dbReference>
<protein>
    <submittedName>
        <fullName evidence="5">Arachidonate 15-lipoxygenase</fullName>
    </submittedName>
</protein>
<dbReference type="GO" id="GO:0046872">
    <property type="term" value="F:metal ion binding"/>
    <property type="evidence" value="ECO:0007669"/>
    <property type="project" value="UniProtKB-KW"/>
</dbReference>
<dbReference type="InterPro" id="IPR013819">
    <property type="entry name" value="LipOase_C"/>
</dbReference>